<name>A0ABX7PVR8_9BACT</name>
<keyword evidence="2" id="KW-0732">Signal</keyword>
<feature type="chain" id="PRO_5046405333" evidence="2">
    <location>
        <begin position="21"/>
        <end position="128"/>
    </location>
</feature>
<proteinExistence type="predicted"/>
<organism evidence="3 4">
    <name type="scientific">Candidatus Methylacidiphilum infernorum</name>
    <dbReference type="NCBI Taxonomy" id="511746"/>
    <lineage>
        <taxon>Bacteria</taxon>
        <taxon>Pseudomonadati</taxon>
        <taxon>Verrucomicrobiota</taxon>
        <taxon>Methylacidiphilae</taxon>
        <taxon>Methylacidiphilales</taxon>
        <taxon>Methylacidiphilaceae</taxon>
        <taxon>Methylacidiphilum (ex Ratnadevi et al. 2023)</taxon>
    </lineage>
</organism>
<reference evidence="3 4" key="1">
    <citation type="submission" date="2020-12" db="EMBL/GenBank/DDBJ databases">
        <authorList>
            <person name="Awala S.I."/>
            <person name="Gwak J.-H."/>
            <person name="Kim S.-J."/>
            <person name="Rhee S.-K."/>
        </authorList>
    </citation>
    <scope>NUCLEOTIDE SEQUENCE [LARGE SCALE GENOMIC DNA]</scope>
    <source>
        <strain evidence="3 4">IT5</strain>
    </source>
</reference>
<accession>A0ABX7PVR8</accession>
<dbReference type="RefSeq" id="WP_206847372.1">
    <property type="nucleotide sequence ID" value="NZ_CP065956.1"/>
</dbReference>
<feature type="compositionally biased region" description="Basic and acidic residues" evidence="1">
    <location>
        <begin position="27"/>
        <end position="38"/>
    </location>
</feature>
<feature type="region of interest" description="Disordered" evidence="1">
    <location>
        <begin position="23"/>
        <end position="77"/>
    </location>
</feature>
<keyword evidence="4" id="KW-1185">Reference proteome</keyword>
<sequence length="128" mass="14072">MKRRLGTAYFILVVAGSLLALSAAEPQKNDPEVSQAKKIEKRPKAVPLKPAPEKARKPPMALPPRATGIIPEGIRQGPQLINPLAPKELGYGQKFMAKDPRQPHPTWTINSTEVMTPGGGLELFSWEW</sequence>
<evidence type="ECO:0000313" key="3">
    <source>
        <dbReference type="EMBL" id="QSR86920.1"/>
    </source>
</evidence>
<evidence type="ECO:0000256" key="2">
    <source>
        <dbReference type="SAM" id="SignalP"/>
    </source>
</evidence>
<evidence type="ECO:0000313" key="4">
    <source>
        <dbReference type="Proteomes" id="UP000663088"/>
    </source>
</evidence>
<feature type="signal peptide" evidence="2">
    <location>
        <begin position="1"/>
        <end position="20"/>
    </location>
</feature>
<dbReference type="Proteomes" id="UP000663088">
    <property type="component" value="Chromosome"/>
</dbReference>
<evidence type="ECO:0000256" key="1">
    <source>
        <dbReference type="SAM" id="MobiDB-lite"/>
    </source>
</evidence>
<dbReference type="EMBL" id="CP065956">
    <property type="protein sequence ID" value="QSR86920.1"/>
    <property type="molecule type" value="Genomic_DNA"/>
</dbReference>
<gene>
    <name evidence="3" type="ORF">EM20IM_00670</name>
</gene>
<protein>
    <submittedName>
        <fullName evidence="3">Uncharacterized protein</fullName>
    </submittedName>
</protein>